<dbReference type="PANTHER" id="PTHR42796">
    <property type="entry name" value="FUMARYLACETOACETATE HYDROLASE DOMAIN-CONTAINING PROTEIN 2A-RELATED"/>
    <property type="match status" value="1"/>
</dbReference>
<dbReference type="InterPro" id="IPR011234">
    <property type="entry name" value="Fumarylacetoacetase-like_C"/>
</dbReference>
<dbReference type="EMBL" id="JAKGUD010000005">
    <property type="protein sequence ID" value="MCF4142477.1"/>
    <property type="molecule type" value="Genomic_DNA"/>
</dbReference>
<evidence type="ECO:0000256" key="1">
    <source>
        <dbReference type="ARBA" id="ARBA00010211"/>
    </source>
</evidence>
<dbReference type="PANTHER" id="PTHR42796:SF4">
    <property type="entry name" value="FUMARYLACETOACETATE HYDROLASE DOMAIN-CONTAINING PROTEIN 2A"/>
    <property type="match status" value="1"/>
</dbReference>
<comment type="similarity">
    <text evidence="1">Belongs to the FAH family.</text>
</comment>
<evidence type="ECO:0000256" key="2">
    <source>
        <dbReference type="ARBA" id="ARBA00022723"/>
    </source>
</evidence>
<name>A0ABS9EMR1_9BACT</name>
<dbReference type="InterPro" id="IPR036663">
    <property type="entry name" value="Fumarylacetoacetase_C_sf"/>
</dbReference>
<dbReference type="SUPFAM" id="SSF56529">
    <property type="entry name" value="FAH"/>
    <property type="match status" value="1"/>
</dbReference>
<sequence length="295" mass="32845">MKFVAFESGGVTGIGVITADDGAVLDLRSALPDREYRDMQDFIERSSEREIEFLRKAIESPDRFGPLSLDKVRMLPPIARPIHDVLCVGVNYRDHLEETKGEMKDFADPSAPVFFTKRAIRIIGDGEPIEARLDLDDQLDYEVELAVIIGKAGVDIPAERVEEHVFGYSVLDDLSSRRLQKRHVQWFRGKSLDTYTAMGPVILHKSALPFPVKVDVRSYVNDELRQSSNTAMFIRDIPALVSEISAGMTLEPGDIIATGTPAGVGMGFSPQRFMKRGDTVVCEIPPIGRLVNRVE</sequence>
<evidence type="ECO:0000313" key="4">
    <source>
        <dbReference type="EMBL" id="MCF4142477.1"/>
    </source>
</evidence>
<comment type="caution">
    <text evidence="4">The sequence shown here is derived from an EMBL/GenBank/DDBJ whole genome shotgun (WGS) entry which is preliminary data.</text>
</comment>
<protein>
    <submittedName>
        <fullName evidence="4">Fumarylacetoacetate hydrolase family protein</fullName>
    </submittedName>
</protein>
<dbReference type="Gene3D" id="3.90.850.10">
    <property type="entry name" value="Fumarylacetoacetase-like, C-terminal domain"/>
    <property type="match status" value="1"/>
</dbReference>
<dbReference type="GO" id="GO:0016787">
    <property type="term" value="F:hydrolase activity"/>
    <property type="evidence" value="ECO:0007669"/>
    <property type="project" value="UniProtKB-KW"/>
</dbReference>
<feature type="domain" description="Fumarylacetoacetase-like C-terminal" evidence="3">
    <location>
        <begin position="85"/>
        <end position="294"/>
    </location>
</feature>
<proteinExistence type="inferred from homology"/>
<keyword evidence="4" id="KW-0378">Hydrolase</keyword>
<accession>A0ABS9EMR1</accession>
<evidence type="ECO:0000259" key="3">
    <source>
        <dbReference type="Pfam" id="PF01557"/>
    </source>
</evidence>
<dbReference type="InterPro" id="IPR051121">
    <property type="entry name" value="FAH"/>
</dbReference>
<dbReference type="Proteomes" id="UP001200430">
    <property type="component" value="Unassembled WGS sequence"/>
</dbReference>
<reference evidence="4 5" key="1">
    <citation type="submission" date="2022-01" db="EMBL/GenBank/DDBJ databases">
        <title>Dethiosulfovibrio faecalis sp. nov., a novel proteolytic, non-sulfur-reducing bacterium isolated from a marine aquaculture solid waste bioreactor.</title>
        <authorList>
            <person name="Grabowski S."/>
            <person name="Apolinario E."/>
            <person name="Schneider N."/>
            <person name="Marshall C.W."/>
            <person name="Sowers K.R."/>
        </authorList>
    </citation>
    <scope>NUCLEOTIDE SEQUENCE [LARGE SCALE GENOMIC DNA]</scope>
    <source>
        <strain evidence="4 5">DSM 12537</strain>
    </source>
</reference>
<gene>
    <name evidence="4" type="ORF">L2W38_06585</name>
</gene>
<dbReference type="Pfam" id="PF01557">
    <property type="entry name" value="FAA_hydrolase"/>
    <property type="match status" value="1"/>
</dbReference>
<dbReference type="RefSeq" id="WP_236099203.1">
    <property type="nucleotide sequence ID" value="NZ_JAKGUD010000005.1"/>
</dbReference>
<evidence type="ECO:0000313" key="5">
    <source>
        <dbReference type="Proteomes" id="UP001200430"/>
    </source>
</evidence>
<keyword evidence="2" id="KW-0479">Metal-binding</keyword>
<organism evidence="4 5">
    <name type="scientific">Dethiosulfovibrio marinus</name>
    <dbReference type="NCBI Taxonomy" id="133532"/>
    <lineage>
        <taxon>Bacteria</taxon>
        <taxon>Thermotogati</taxon>
        <taxon>Synergistota</taxon>
        <taxon>Synergistia</taxon>
        <taxon>Synergistales</taxon>
        <taxon>Dethiosulfovibrionaceae</taxon>
        <taxon>Dethiosulfovibrio</taxon>
    </lineage>
</organism>
<keyword evidence="5" id="KW-1185">Reference proteome</keyword>